<evidence type="ECO:0000256" key="4">
    <source>
        <dbReference type="ARBA" id="ARBA00022801"/>
    </source>
</evidence>
<evidence type="ECO:0000256" key="2">
    <source>
        <dbReference type="ARBA" id="ARBA00005336"/>
    </source>
</evidence>
<dbReference type="Pfam" id="PF00933">
    <property type="entry name" value="Glyco_hydro_3"/>
    <property type="match status" value="1"/>
</dbReference>
<dbReference type="Gene3D" id="3.20.20.300">
    <property type="entry name" value="Glycoside hydrolase, family 3, N-terminal domain"/>
    <property type="match status" value="1"/>
</dbReference>
<dbReference type="InterPro" id="IPR036962">
    <property type="entry name" value="Glyco_hydro_3_N_sf"/>
</dbReference>
<feature type="region of interest" description="Disordered" evidence="6">
    <location>
        <begin position="29"/>
        <end position="64"/>
    </location>
</feature>
<name>A0A7D6DYM1_9MYCO</name>
<feature type="chain" id="PRO_5039708487" description="beta-N-acetylhexosaminidase" evidence="7">
    <location>
        <begin position="23"/>
        <end position="400"/>
    </location>
</feature>
<keyword evidence="5" id="KW-0326">Glycosidase</keyword>
<organism evidence="9 10">
    <name type="scientific">Mycobacterium vicinigordonae</name>
    <dbReference type="NCBI Taxonomy" id="1719132"/>
    <lineage>
        <taxon>Bacteria</taxon>
        <taxon>Bacillati</taxon>
        <taxon>Actinomycetota</taxon>
        <taxon>Actinomycetes</taxon>
        <taxon>Mycobacteriales</taxon>
        <taxon>Mycobacteriaceae</taxon>
        <taxon>Mycobacterium</taxon>
    </lineage>
</organism>
<dbReference type="PANTHER" id="PTHR30480">
    <property type="entry name" value="BETA-HEXOSAMINIDASE-RELATED"/>
    <property type="match status" value="1"/>
</dbReference>
<accession>A0A7D6DYM1</accession>
<dbReference type="EC" id="3.2.1.52" evidence="3"/>
<dbReference type="EMBL" id="CP059165">
    <property type="protein sequence ID" value="QLL07947.1"/>
    <property type="molecule type" value="Genomic_DNA"/>
</dbReference>
<dbReference type="PROSITE" id="PS51257">
    <property type="entry name" value="PROKAR_LIPOPROTEIN"/>
    <property type="match status" value="1"/>
</dbReference>
<dbReference type="InterPro" id="IPR001764">
    <property type="entry name" value="Glyco_hydro_3_N"/>
</dbReference>
<keyword evidence="10" id="KW-1185">Reference proteome</keyword>
<dbReference type="RefSeq" id="WP_180916548.1">
    <property type="nucleotide sequence ID" value="NZ_CP059165.1"/>
</dbReference>
<sequence>MAISRTPAPGLVLLAAATVLVAACGHGGNQTGASSKATTPASSAAASTAGPAAAPGQRVCADPKDVPAKIPKLRDKLAQLLMVGVRDAADARAVVTESHVGGILIGSDTDLSMLPDGLRDIANAATPLPLAVGVDEEGGRVSRLRTLLGGRGPTAREMGNTMTAQQVHDLALDRGRKMKDLGITVDFAPVVDVTDAPDETVIGDRSFGADPAKVTELAGAYAQGLRDAGLLPVLKHFPGHGHGSGDSHKGGVTTPPLSDLIATDLVPYQTLLTKSPVAVMIGHMQVPGLTAGEPASLSAPAVTLLRTGTGYGGPAYDGAIFSDDLSSMAAISDRFGVTEAVLKTLQAGLDIALWVTTKEVPAVLDRLEQAVNANELPAATVDAALVRVAAMKRITPTCGG</sequence>
<evidence type="ECO:0000256" key="1">
    <source>
        <dbReference type="ARBA" id="ARBA00001231"/>
    </source>
</evidence>
<dbReference type="PANTHER" id="PTHR30480:SF13">
    <property type="entry name" value="BETA-HEXOSAMINIDASE"/>
    <property type="match status" value="1"/>
</dbReference>
<keyword evidence="4 9" id="KW-0378">Hydrolase</keyword>
<reference evidence="9" key="2">
    <citation type="submission" date="2020-07" db="EMBL/GenBank/DDBJ databases">
        <authorList>
            <person name="Yu X."/>
        </authorList>
    </citation>
    <scope>NUCLEOTIDE SEQUENCE [LARGE SCALE GENOMIC DNA]</scope>
    <source>
        <strain evidence="9">24T</strain>
    </source>
</reference>
<dbReference type="InterPro" id="IPR050226">
    <property type="entry name" value="NagZ_Beta-hexosaminidase"/>
</dbReference>
<comment type="catalytic activity">
    <reaction evidence="1">
        <text>Hydrolysis of terminal non-reducing N-acetyl-D-hexosamine residues in N-acetyl-beta-D-hexosaminides.</text>
        <dbReference type="EC" id="3.2.1.52"/>
    </reaction>
</comment>
<evidence type="ECO:0000256" key="6">
    <source>
        <dbReference type="SAM" id="MobiDB-lite"/>
    </source>
</evidence>
<feature type="domain" description="Glycoside hydrolase family 3 N-terminal" evidence="8">
    <location>
        <begin position="73"/>
        <end position="389"/>
    </location>
</feature>
<comment type="similarity">
    <text evidence="2">Belongs to the glycosyl hydrolase 3 family.</text>
</comment>
<evidence type="ECO:0000259" key="8">
    <source>
        <dbReference type="Pfam" id="PF00933"/>
    </source>
</evidence>
<gene>
    <name evidence="9" type="ORF">H0P51_02840</name>
</gene>
<reference evidence="9" key="1">
    <citation type="submission" date="2020-07" db="EMBL/GenBank/DDBJ databases">
        <title>Description of Mycobacterium gordonae subsp. intergordonae subsp.nov. and Mycobacterium gordonae subsp. gordonae subsp. nov.</title>
        <authorList>
            <person name="Huang H."/>
        </authorList>
    </citation>
    <scope>NUCLEOTIDE SEQUENCE [LARGE SCALE GENOMIC DNA]</scope>
    <source>
        <strain evidence="9">24T</strain>
    </source>
</reference>
<dbReference type="GO" id="GO:0005975">
    <property type="term" value="P:carbohydrate metabolic process"/>
    <property type="evidence" value="ECO:0007669"/>
    <property type="project" value="InterPro"/>
</dbReference>
<protein>
    <recommendedName>
        <fullName evidence="3">beta-N-acetylhexosaminidase</fullName>
        <ecNumber evidence="3">3.2.1.52</ecNumber>
    </recommendedName>
</protein>
<dbReference type="GO" id="GO:0009254">
    <property type="term" value="P:peptidoglycan turnover"/>
    <property type="evidence" value="ECO:0007669"/>
    <property type="project" value="TreeGrafter"/>
</dbReference>
<evidence type="ECO:0000313" key="9">
    <source>
        <dbReference type="EMBL" id="QLL07947.1"/>
    </source>
</evidence>
<dbReference type="GO" id="GO:0004563">
    <property type="term" value="F:beta-N-acetylhexosaminidase activity"/>
    <property type="evidence" value="ECO:0007669"/>
    <property type="project" value="UniProtKB-EC"/>
</dbReference>
<dbReference type="SUPFAM" id="SSF51445">
    <property type="entry name" value="(Trans)glycosidases"/>
    <property type="match status" value="1"/>
</dbReference>
<proteinExistence type="inferred from homology"/>
<feature type="compositionally biased region" description="Low complexity" evidence="6">
    <location>
        <begin position="31"/>
        <end position="56"/>
    </location>
</feature>
<dbReference type="AlphaFoldDB" id="A0A7D6DYM1"/>
<evidence type="ECO:0000313" key="10">
    <source>
        <dbReference type="Proteomes" id="UP000510682"/>
    </source>
</evidence>
<dbReference type="KEGG" id="mgor:H0P51_02840"/>
<evidence type="ECO:0000256" key="3">
    <source>
        <dbReference type="ARBA" id="ARBA00012663"/>
    </source>
</evidence>
<evidence type="ECO:0000256" key="7">
    <source>
        <dbReference type="SAM" id="SignalP"/>
    </source>
</evidence>
<dbReference type="InterPro" id="IPR017853">
    <property type="entry name" value="GH"/>
</dbReference>
<feature type="signal peptide" evidence="7">
    <location>
        <begin position="1"/>
        <end position="22"/>
    </location>
</feature>
<evidence type="ECO:0000256" key="5">
    <source>
        <dbReference type="ARBA" id="ARBA00023295"/>
    </source>
</evidence>
<dbReference type="Proteomes" id="UP000510682">
    <property type="component" value="Chromosome"/>
</dbReference>
<keyword evidence="7" id="KW-0732">Signal</keyword>